<evidence type="ECO:0000256" key="4">
    <source>
        <dbReference type="ARBA" id="ARBA00022989"/>
    </source>
</evidence>
<keyword evidence="4 6" id="KW-1133">Transmembrane helix</keyword>
<dbReference type="KEGG" id="deo:CAY53_02865"/>
<dbReference type="Pfam" id="PF03600">
    <property type="entry name" value="CitMHS"/>
    <property type="match status" value="1"/>
</dbReference>
<evidence type="ECO:0000313" key="9">
    <source>
        <dbReference type="Proteomes" id="UP000239867"/>
    </source>
</evidence>
<dbReference type="OrthoDB" id="5445144at2"/>
<feature type="transmembrane region" description="Helical" evidence="6">
    <location>
        <begin position="242"/>
        <end position="268"/>
    </location>
</feature>
<feature type="transmembrane region" description="Helical" evidence="6">
    <location>
        <begin position="407"/>
        <end position="436"/>
    </location>
</feature>
<dbReference type="InterPro" id="IPR004680">
    <property type="entry name" value="Cit_transptr-like_dom"/>
</dbReference>
<feature type="transmembrane region" description="Helical" evidence="6">
    <location>
        <begin position="483"/>
        <end position="506"/>
    </location>
</feature>
<evidence type="ECO:0000256" key="6">
    <source>
        <dbReference type="SAM" id="Phobius"/>
    </source>
</evidence>
<feature type="transmembrane region" description="Helical" evidence="6">
    <location>
        <begin position="155"/>
        <end position="181"/>
    </location>
</feature>
<keyword evidence="9" id="KW-1185">Reference proteome</keyword>
<feature type="domain" description="Citrate transporter-like" evidence="7">
    <location>
        <begin position="73"/>
        <end position="423"/>
    </location>
</feature>
<evidence type="ECO:0000313" key="8">
    <source>
        <dbReference type="EMBL" id="AVD70549.1"/>
    </source>
</evidence>
<organism evidence="8 9">
    <name type="scientific">Desulfobulbus oralis</name>
    <dbReference type="NCBI Taxonomy" id="1986146"/>
    <lineage>
        <taxon>Bacteria</taxon>
        <taxon>Pseudomonadati</taxon>
        <taxon>Thermodesulfobacteriota</taxon>
        <taxon>Desulfobulbia</taxon>
        <taxon>Desulfobulbales</taxon>
        <taxon>Desulfobulbaceae</taxon>
        <taxon>Desulfobulbus</taxon>
    </lineage>
</organism>
<feature type="transmembrane region" description="Helical" evidence="6">
    <location>
        <begin position="448"/>
        <end position="471"/>
    </location>
</feature>
<dbReference type="EMBL" id="CP021255">
    <property type="protein sequence ID" value="AVD70549.1"/>
    <property type="molecule type" value="Genomic_DNA"/>
</dbReference>
<feature type="transmembrane region" description="Helical" evidence="6">
    <location>
        <begin position="365"/>
        <end position="387"/>
    </location>
</feature>
<feature type="transmembrane region" description="Helical" evidence="6">
    <location>
        <begin position="56"/>
        <end position="75"/>
    </location>
</feature>
<dbReference type="Proteomes" id="UP000239867">
    <property type="component" value="Chromosome"/>
</dbReference>
<dbReference type="GO" id="GO:0022857">
    <property type="term" value="F:transmembrane transporter activity"/>
    <property type="evidence" value="ECO:0007669"/>
    <property type="project" value="TreeGrafter"/>
</dbReference>
<reference evidence="8 9" key="1">
    <citation type="journal article" date="2018" name="MBio">
        <title>Insights into the evolution of host association through the isolation and characterization of a novel human periodontal pathobiont, Desulfobulbus oralis.</title>
        <authorList>
            <person name="Cross K.L."/>
            <person name="Chirania P."/>
            <person name="Xiong W."/>
            <person name="Beall C.J."/>
            <person name="Elkins J.G."/>
            <person name="Giannone R.J."/>
            <person name="Griffen A.L."/>
            <person name="Guss A.M."/>
            <person name="Hettich R.L."/>
            <person name="Joshi S.S."/>
            <person name="Mokrzan E.M."/>
            <person name="Martin R.K."/>
            <person name="Zhulin I.B."/>
            <person name="Leys E.J."/>
            <person name="Podar M."/>
        </authorList>
    </citation>
    <scope>NUCLEOTIDE SEQUENCE [LARGE SCALE GENOMIC DNA]</scope>
    <source>
        <strain evidence="8 9">ORNL</strain>
    </source>
</reference>
<evidence type="ECO:0000256" key="5">
    <source>
        <dbReference type="ARBA" id="ARBA00023136"/>
    </source>
</evidence>
<dbReference type="RefSeq" id="WP_104935847.1">
    <property type="nucleotide sequence ID" value="NZ_CP021255.1"/>
</dbReference>
<comment type="subcellular location">
    <subcellularLocation>
        <location evidence="1">Membrane</location>
        <topology evidence="1">Multi-pass membrane protein</topology>
    </subcellularLocation>
</comment>
<evidence type="ECO:0000256" key="3">
    <source>
        <dbReference type="ARBA" id="ARBA00022692"/>
    </source>
</evidence>
<feature type="transmembrane region" description="Helical" evidence="6">
    <location>
        <begin position="81"/>
        <end position="99"/>
    </location>
</feature>
<dbReference type="AlphaFoldDB" id="A0A2L1GLK0"/>
<accession>A0A2L1GLK0</accession>
<proteinExistence type="predicted"/>
<evidence type="ECO:0000256" key="2">
    <source>
        <dbReference type="ARBA" id="ARBA00022448"/>
    </source>
</evidence>
<feature type="transmembrane region" description="Helical" evidence="6">
    <location>
        <begin position="328"/>
        <end position="345"/>
    </location>
</feature>
<dbReference type="PANTHER" id="PTHR10283:SF125">
    <property type="entry name" value="MG(2+)_CITRATE COMPLEX SECONDARY TRANSPORTER"/>
    <property type="match status" value="1"/>
</dbReference>
<evidence type="ECO:0000259" key="7">
    <source>
        <dbReference type="Pfam" id="PF03600"/>
    </source>
</evidence>
<feature type="transmembrane region" description="Helical" evidence="6">
    <location>
        <begin position="297"/>
        <end position="316"/>
    </location>
</feature>
<feature type="transmembrane region" description="Helical" evidence="6">
    <location>
        <begin position="111"/>
        <end position="135"/>
    </location>
</feature>
<name>A0A2L1GLK0_9BACT</name>
<keyword evidence="3 6" id="KW-0812">Transmembrane</keyword>
<protein>
    <recommendedName>
        <fullName evidence="7">Citrate transporter-like domain-containing protein</fullName>
    </recommendedName>
</protein>
<evidence type="ECO:0000256" key="1">
    <source>
        <dbReference type="ARBA" id="ARBA00004141"/>
    </source>
</evidence>
<keyword evidence="2" id="KW-0813">Transport</keyword>
<feature type="transmembrane region" description="Helical" evidence="6">
    <location>
        <begin position="193"/>
        <end position="214"/>
    </location>
</feature>
<gene>
    <name evidence="8" type="ORF">CAY53_02865</name>
</gene>
<dbReference type="GO" id="GO:0005886">
    <property type="term" value="C:plasma membrane"/>
    <property type="evidence" value="ECO:0007669"/>
    <property type="project" value="TreeGrafter"/>
</dbReference>
<sequence length="510" mass="55713">MQEEPKRSLLPLVHTLIGLTIMFSGHFLPCPAMVVETSDKLLALNLPQVDGGLQLGITRTGMIVSMIFFGVIYLWTFVDTIWPGLVGLLALIFSGFAPAPKVMQMFLGNPMVVMLFFLFMVAAAIVYSNLAGWLARYLMTRDFIKGRPWVLTTTFLITTYLVAFLDQVSATFLMWPILYAIFREVGFKKGDRYVTIMTVYVIIVILLCFASDPFKGGAMYLVSNLQHLAASDSGLAAPPLNIALYLCFGLIISVCCIALLLFLLRFVFRADVTPLKRLDPAALRKEPLPPLNGVQKLVLIDFLLYVLWLLLPAIIGTGNPVGAFLQKNSMAGSLLAATLLTVVFVKGRPVVDIHASNTQYPWRVFLLIAVAMLLGGVMTGPGTNVALYMEYALRNLLGNMDATTFSIVVVLIGIIFTNFCNSVVLGLVLTPVLLAVANAFNISSAPMMACFIYAVLIAACTPAASPFAALLYGQTDWIDRRDIGRYTVISSALVVLVVIVVGIPLARVLF</sequence>
<keyword evidence="5 6" id="KW-0472">Membrane</keyword>
<dbReference type="PANTHER" id="PTHR10283">
    <property type="entry name" value="SOLUTE CARRIER FAMILY 13 MEMBER"/>
    <property type="match status" value="1"/>
</dbReference>
<feature type="transmembrane region" description="Helical" evidence="6">
    <location>
        <begin position="12"/>
        <end position="35"/>
    </location>
</feature>